<dbReference type="PANTHER" id="PTHR14969">
    <property type="entry name" value="SPHINGOSINE-1-PHOSPHATE PHOSPHOHYDROLASE"/>
    <property type="match status" value="1"/>
</dbReference>
<protein>
    <submittedName>
        <fullName evidence="3">Membrane-associated phospholipid phosphatase</fullName>
    </submittedName>
</protein>
<feature type="transmembrane region" description="Helical" evidence="1">
    <location>
        <begin position="12"/>
        <end position="30"/>
    </location>
</feature>
<dbReference type="PANTHER" id="PTHR14969:SF13">
    <property type="entry name" value="AT30094P"/>
    <property type="match status" value="1"/>
</dbReference>
<feature type="transmembrane region" description="Helical" evidence="1">
    <location>
        <begin position="42"/>
        <end position="62"/>
    </location>
</feature>
<evidence type="ECO:0000256" key="1">
    <source>
        <dbReference type="SAM" id="Phobius"/>
    </source>
</evidence>
<proteinExistence type="predicted"/>
<accession>A0A484P565</accession>
<name>A0A484P565_9ZZZZ</name>
<dbReference type="EMBL" id="CAADHZ010000004">
    <property type="protein sequence ID" value="VFR19940.1"/>
    <property type="molecule type" value="Genomic_DNA"/>
</dbReference>
<dbReference type="SUPFAM" id="SSF48317">
    <property type="entry name" value="Acid phosphatase/Vanadium-dependent haloperoxidase"/>
    <property type="match status" value="1"/>
</dbReference>
<dbReference type="InterPro" id="IPR036938">
    <property type="entry name" value="PAP2/HPO_sf"/>
</dbReference>
<dbReference type="Pfam" id="PF01569">
    <property type="entry name" value="PAP2"/>
    <property type="match status" value="1"/>
</dbReference>
<evidence type="ECO:0000313" key="3">
    <source>
        <dbReference type="EMBL" id="VFR19940.1"/>
    </source>
</evidence>
<dbReference type="InterPro" id="IPR000326">
    <property type="entry name" value="PAP2/HPO"/>
</dbReference>
<dbReference type="EMBL" id="CAADIB010000008">
    <property type="protein sequence ID" value="VFR27715.1"/>
    <property type="molecule type" value="Genomic_DNA"/>
</dbReference>
<keyword evidence="1" id="KW-0812">Transmembrane</keyword>
<dbReference type="SMART" id="SM00014">
    <property type="entry name" value="acidPPc"/>
    <property type="match status" value="1"/>
</dbReference>
<feature type="transmembrane region" description="Helical" evidence="1">
    <location>
        <begin position="121"/>
        <end position="142"/>
    </location>
</feature>
<organism evidence="3">
    <name type="scientific">plant metagenome</name>
    <dbReference type="NCBI Taxonomy" id="1297885"/>
    <lineage>
        <taxon>unclassified sequences</taxon>
        <taxon>metagenomes</taxon>
        <taxon>organismal metagenomes</taxon>
    </lineage>
</organism>
<sequence>MAWAELLGRHPGIVLFAWLAAGASVGALAAWRLGQGGSRSKLIWAGAGGAIFAVLAVGQGGAASRQAAFDAALAASLAQHAPAPLLEGLALFTTLGDRNFLIGLGAVVLLVLLWRRRWKDAGVWVAATAVAGYLNTLLKASFARVRPEHVHGFAEAHGWSFPSGHATGALSVYGMLAWLVLRTVPGNWRLPVAGLAGMLVAAIGYSRVVLQVHYFSDVLAAYAVTGAWLLACVLVSQREYQGRI</sequence>
<feature type="domain" description="Phosphatidic acid phosphatase type 2/haloperoxidase" evidence="2">
    <location>
        <begin position="121"/>
        <end position="233"/>
    </location>
</feature>
<feature type="transmembrane region" description="Helical" evidence="1">
    <location>
        <begin position="214"/>
        <end position="235"/>
    </location>
</feature>
<feature type="transmembrane region" description="Helical" evidence="1">
    <location>
        <begin position="188"/>
        <end position="208"/>
    </location>
</feature>
<dbReference type="Gene3D" id="1.20.144.10">
    <property type="entry name" value="Phosphatidic acid phosphatase type 2/haloperoxidase"/>
    <property type="match status" value="2"/>
</dbReference>
<evidence type="ECO:0000313" key="4">
    <source>
        <dbReference type="EMBL" id="VFR27715.1"/>
    </source>
</evidence>
<gene>
    <name evidence="3" type="ORF">ANDO1_1314</name>
    <name evidence="4" type="ORF">ANDO2_1222</name>
</gene>
<dbReference type="AlphaFoldDB" id="A0A484P565"/>
<keyword evidence="1" id="KW-1133">Transmembrane helix</keyword>
<reference evidence="3" key="1">
    <citation type="submission" date="2019-03" db="EMBL/GenBank/DDBJ databases">
        <authorList>
            <person name="Danneels B."/>
        </authorList>
    </citation>
    <scope>NUCLEOTIDE SEQUENCE</scope>
</reference>
<dbReference type="CDD" id="cd03392">
    <property type="entry name" value="PAP2_like_2"/>
    <property type="match status" value="1"/>
</dbReference>
<feature type="transmembrane region" description="Helical" evidence="1">
    <location>
        <begin position="162"/>
        <end position="181"/>
    </location>
</feature>
<evidence type="ECO:0000259" key="2">
    <source>
        <dbReference type="SMART" id="SM00014"/>
    </source>
</evidence>
<keyword evidence="1" id="KW-0472">Membrane</keyword>
<feature type="transmembrane region" description="Helical" evidence="1">
    <location>
        <begin position="98"/>
        <end position="114"/>
    </location>
</feature>